<sequence>MSSIEIIPMENKHIDQAARIIAKSFQTEEFARNTFDFSDPQTEALFAELLKIELVVFMKHSEKVDVAMYGDEMAGVYSVKVTGGRHGFSNLKQTLKKLRKVVPVAKRVKYKKLYRLHKAMQQPRSIPKEAVLLEILAVSPDFQGRGVGSAMMNSLDDYSQSVGRPIYLYTGNAENVSYYEKLGYRTMETIQKKDFTAYHMLKDLSGAQ</sequence>
<dbReference type="Pfam" id="PF13508">
    <property type="entry name" value="Acetyltransf_7"/>
    <property type="match status" value="1"/>
</dbReference>
<dbReference type="InterPro" id="IPR000182">
    <property type="entry name" value="GNAT_dom"/>
</dbReference>
<dbReference type="SUPFAM" id="SSF55729">
    <property type="entry name" value="Acyl-CoA N-acyltransferases (Nat)"/>
    <property type="match status" value="1"/>
</dbReference>
<dbReference type="Gene3D" id="3.40.630.30">
    <property type="match status" value="1"/>
</dbReference>
<dbReference type="AlphaFoldDB" id="A0A1M7HHR9"/>
<protein>
    <submittedName>
        <fullName evidence="2">Acetyltransferase (GNAT) domain-containing protein</fullName>
    </submittedName>
</protein>
<dbReference type="GO" id="GO:0016747">
    <property type="term" value="F:acyltransferase activity, transferring groups other than amino-acyl groups"/>
    <property type="evidence" value="ECO:0007669"/>
    <property type="project" value="InterPro"/>
</dbReference>
<dbReference type="PANTHER" id="PTHR42791">
    <property type="entry name" value="GNAT FAMILY ACETYLTRANSFERASE"/>
    <property type="match status" value="1"/>
</dbReference>
<proteinExistence type="predicted"/>
<dbReference type="PANTHER" id="PTHR42791:SF1">
    <property type="entry name" value="N-ACETYLTRANSFERASE DOMAIN-CONTAINING PROTEIN"/>
    <property type="match status" value="1"/>
</dbReference>
<dbReference type="PROSITE" id="PS51186">
    <property type="entry name" value="GNAT"/>
    <property type="match status" value="1"/>
</dbReference>
<dbReference type="EMBL" id="FRCF01000008">
    <property type="protein sequence ID" value="SHM27687.1"/>
    <property type="molecule type" value="Genomic_DNA"/>
</dbReference>
<gene>
    <name evidence="2" type="ORF">SAMN02745189_01860</name>
</gene>
<evidence type="ECO:0000313" key="3">
    <source>
        <dbReference type="Proteomes" id="UP000184206"/>
    </source>
</evidence>
<dbReference type="STRING" id="1123231.SAMN02745189_01860"/>
<keyword evidence="2" id="KW-0808">Transferase</keyword>
<reference evidence="2 3" key="1">
    <citation type="submission" date="2016-11" db="EMBL/GenBank/DDBJ databases">
        <authorList>
            <person name="Jaros S."/>
            <person name="Januszkiewicz K."/>
            <person name="Wedrychowicz H."/>
        </authorList>
    </citation>
    <scope>NUCLEOTIDE SEQUENCE [LARGE SCALE GENOMIC DNA]</scope>
    <source>
        <strain evidence="2 3">DSM 16010</strain>
    </source>
</reference>
<accession>A0A1M7HHR9</accession>
<dbReference type="Proteomes" id="UP000184206">
    <property type="component" value="Unassembled WGS sequence"/>
</dbReference>
<name>A0A1M7HHR9_9BACL</name>
<feature type="domain" description="N-acetyltransferase" evidence="1">
    <location>
        <begin position="4"/>
        <end position="205"/>
    </location>
</feature>
<organism evidence="2 3">
    <name type="scientific">Lacicoccus alkaliphilus DSM 16010</name>
    <dbReference type="NCBI Taxonomy" id="1123231"/>
    <lineage>
        <taxon>Bacteria</taxon>
        <taxon>Bacillati</taxon>
        <taxon>Bacillota</taxon>
        <taxon>Bacilli</taxon>
        <taxon>Bacillales</taxon>
        <taxon>Salinicoccaceae</taxon>
        <taxon>Lacicoccus</taxon>
    </lineage>
</organism>
<dbReference type="InterPro" id="IPR016181">
    <property type="entry name" value="Acyl_CoA_acyltransferase"/>
</dbReference>
<dbReference type="InterPro" id="IPR052523">
    <property type="entry name" value="Trichothecene_AcTrans"/>
</dbReference>
<dbReference type="OrthoDB" id="2594246at2"/>
<evidence type="ECO:0000313" key="2">
    <source>
        <dbReference type="EMBL" id="SHM27687.1"/>
    </source>
</evidence>
<dbReference type="CDD" id="cd04301">
    <property type="entry name" value="NAT_SF"/>
    <property type="match status" value="1"/>
</dbReference>
<dbReference type="RefSeq" id="WP_072710300.1">
    <property type="nucleotide sequence ID" value="NZ_FRCF01000008.1"/>
</dbReference>
<keyword evidence="3" id="KW-1185">Reference proteome</keyword>
<evidence type="ECO:0000259" key="1">
    <source>
        <dbReference type="PROSITE" id="PS51186"/>
    </source>
</evidence>